<dbReference type="InterPro" id="IPR007301">
    <property type="entry name" value="DoxD"/>
</dbReference>
<protein>
    <submittedName>
        <fullName evidence="4">TQO small subunit DoxD</fullName>
    </submittedName>
</protein>
<comment type="caution">
    <text evidence="4">The sequence shown here is derived from an EMBL/GenBank/DDBJ whole genome shotgun (WGS) entry which is preliminary data.</text>
</comment>
<keyword evidence="5" id="KW-1185">Reference proteome</keyword>
<dbReference type="PIRSF" id="PIRSF037390">
    <property type="entry name" value="Thiosulph_Quin_oxidored_DoxA-D"/>
    <property type="match status" value="1"/>
</dbReference>
<organism evidence="4 5">
    <name type="scientific">Thalassobacterium maritimum</name>
    <dbReference type="NCBI Taxonomy" id="3041265"/>
    <lineage>
        <taxon>Bacteria</taxon>
        <taxon>Pseudomonadati</taxon>
        <taxon>Verrucomicrobiota</taxon>
        <taxon>Opitutia</taxon>
        <taxon>Puniceicoccales</taxon>
        <taxon>Coraliomargaritaceae</taxon>
        <taxon>Thalassobacterium</taxon>
    </lineage>
</organism>
<feature type="transmembrane region" description="Helical" evidence="1">
    <location>
        <begin position="81"/>
        <end position="101"/>
    </location>
</feature>
<gene>
    <name evidence="4" type="ORF">QEH52_19035</name>
</gene>
<feature type="domain" description="TQO small subunit DoxD" evidence="2">
    <location>
        <begin position="19"/>
        <end position="165"/>
    </location>
</feature>
<feature type="domain" description="Thiosulphate:quinone oxidoreductase small subunit DoxA" evidence="3">
    <location>
        <begin position="207"/>
        <end position="335"/>
    </location>
</feature>
<dbReference type="Proteomes" id="UP001225316">
    <property type="component" value="Unassembled WGS sequence"/>
</dbReference>
<accession>A0ABU1AZS2</accession>
<evidence type="ECO:0000259" key="3">
    <source>
        <dbReference type="Pfam" id="PF07680"/>
    </source>
</evidence>
<sequence>MTGKTHTLRSTLLTTDLLLPLRLVAGWTYFSAFWRRLILADKLNPDVAGYVGDKFNHFLPNALFIKPIIEYFVTHPEHLLIKLWIFTIVEAVVGLALILGFMTRLMGLIMSLLALGILLGAGWLGTTCLDEWQIGVLGIAAGFAFVFAGGGRFSLDYLLETRRSSFVQHPVWSWFNFDWLQGRRQTIAILTASVFAFSLTLFTNQVFHGGVWGTLHNKSVRPVVEVSHAQILPEGLEFTAYRVEGADVYGSFLIGVRILNAAGEAQLAWSAEDLASLPAESISNRYVSQIKSGAHSLILPLGAKADIRLQHPDLRMLAAGDYHVELLDISGATWSAPITLSTE</sequence>
<proteinExistence type="predicted"/>
<keyword evidence="1" id="KW-1133">Transmembrane helix</keyword>
<name>A0ABU1AZS2_9BACT</name>
<evidence type="ECO:0000256" key="1">
    <source>
        <dbReference type="SAM" id="Phobius"/>
    </source>
</evidence>
<evidence type="ECO:0000313" key="4">
    <source>
        <dbReference type="EMBL" id="MDQ8209622.1"/>
    </source>
</evidence>
<keyword evidence="1" id="KW-0812">Transmembrane</keyword>
<evidence type="ECO:0000313" key="5">
    <source>
        <dbReference type="Proteomes" id="UP001225316"/>
    </source>
</evidence>
<dbReference type="Pfam" id="PF07680">
    <property type="entry name" value="DoxA"/>
    <property type="match status" value="1"/>
</dbReference>
<dbReference type="Pfam" id="PF04173">
    <property type="entry name" value="DoxD"/>
    <property type="match status" value="1"/>
</dbReference>
<evidence type="ECO:0000259" key="2">
    <source>
        <dbReference type="Pfam" id="PF04173"/>
    </source>
</evidence>
<dbReference type="InterPro" id="IPR011636">
    <property type="entry name" value="DoxA"/>
</dbReference>
<reference evidence="4 5" key="1">
    <citation type="submission" date="2023-04" db="EMBL/GenBank/DDBJ databases">
        <title>A novel bacteria isolated from coastal sediment.</title>
        <authorList>
            <person name="Liu X.-J."/>
            <person name="Du Z.-J."/>
        </authorList>
    </citation>
    <scope>NUCLEOTIDE SEQUENCE [LARGE SCALE GENOMIC DNA]</scope>
    <source>
        <strain evidence="4 5">SDUM461003</strain>
    </source>
</reference>
<feature type="transmembrane region" description="Helical" evidence="1">
    <location>
        <begin position="12"/>
        <end position="34"/>
    </location>
</feature>
<feature type="transmembrane region" description="Helical" evidence="1">
    <location>
        <begin position="108"/>
        <end position="126"/>
    </location>
</feature>
<dbReference type="InterPro" id="IPR017192">
    <property type="entry name" value="ThioSO4-Q_OxRdtase_DoxA/D"/>
</dbReference>
<keyword evidence="1" id="KW-0472">Membrane</keyword>
<feature type="transmembrane region" description="Helical" evidence="1">
    <location>
        <begin position="132"/>
        <end position="155"/>
    </location>
</feature>
<dbReference type="RefSeq" id="WP_308952539.1">
    <property type="nucleotide sequence ID" value="NZ_JARXHW010000097.1"/>
</dbReference>
<dbReference type="EMBL" id="JARXHW010000097">
    <property type="protein sequence ID" value="MDQ8209622.1"/>
    <property type="molecule type" value="Genomic_DNA"/>
</dbReference>
<feature type="transmembrane region" description="Helical" evidence="1">
    <location>
        <begin position="187"/>
        <end position="207"/>
    </location>
</feature>